<dbReference type="Proteomes" id="UP000315400">
    <property type="component" value="Unassembled WGS sequence"/>
</dbReference>
<name>A0A540VID0_9GAMM</name>
<evidence type="ECO:0000256" key="1">
    <source>
        <dbReference type="SAM" id="MobiDB-lite"/>
    </source>
</evidence>
<reference evidence="2 3" key="1">
    <citation type="submission" date="2019-06" db="EMBL/GenBank/DDBJ databases">
        <title>Metagenome assembled Genome of Spiribacter salinus SL48-SHIP from the microbial mat of Salt Lake 48 (Novosibirsk region, Russia).</title>
        <authorList>
            <person name="Shipova A."/>
            <person name="Rozanov A.S."/>
            <person name="Bryanskaya A.V."/>
            <person name="Peltek S.E."/>
        </authorList>
    </citation>
    <scope>NUCLEOTIDE SEQUENCE [LARGE SCALE GENOMIC DNA]</scope>
    <source>
        <strain evidence="2">SL48-SHIP-2</strain>
    </source>
</reference>
<sequence>MKHISSVIDHTGFDNEEGRHGEWLRPGSNIKQARRAVTRRLLDGQTWAWAGLAQPGTDFLRIVVQARGCRQVESRIELGDTQRLHQLRELSEKSGKRIDRR</sequence>
<dbReference type="EMBL" id="VIFK01000339">
    <property type="protein sequence ID" value="TQE96510.1"/>
    <property type="molecule type" value="Genomic_DNA"/>
</dbReference>
<evidence type="ECO:0000313" key="2">
    <source>
        <dbReference type="EMBL" id="TQE96510.1"/>
    </source>
</evidence>
<organism evidence="2 3">
    <name type="scientific">Spiribacter salinus</name>
    <dbReference type="NCBI Taxonomy" id="1335746"/>
    <lineage>
        <taxon>Bacteria</taxon>
        <taxon>Pseudomonadati</taxon>
        <taxon>Pseudomonadota</taxon>
        <taxon>Gammaproteobacteria</taxon>
        <taxon>Chromatiales</taxon>
        <taxon>Ectothiorhodospiraceae</taxon>
        <taxon>Spiribacter</taxon>
    </lineage>
</organism>
<proteinExistence type="predicted"/>
<comment type="caution">
    <text evidence="2">The sequence shown here is derived from an EMBL/GenBank/DDBJ whole genome shotgun (WGS) entry which is preliminary data.</text>
</comment>
<dbReference type="AlphaFoldDB" id="A0A540VID0"/>
<protein>
    <submittedName>
        <fullName evidence="2">Uncharacterized protein</fullName>
    </submittedName>
</protein>
<evidence type="ECO:0000313" key="3">
    <source>
        <dbReference type="Proteomes" id="UP000315400"/>
    </source>
</evidence>
<feature type="compositionally biased region" description="Basic and acidic residues" evidence="1">
    <location>
        <begin position="11"/>
        <end position="23"/>
    </location>
</feature>
<accession>A0A540VID0</accession>
<feature type="region of interest" description="Disordered" evidence="1">
    <location>
        <begin position="1"/>
        <end position="28"/>
    </location>
</feature>
<gene>
    <name evidence="2" type="ORF">FKY71_16575</name>
</gene>